<evidence type="ECO:0000313" key="4">
    <source>
        <dbReference type="Proteomes" id="UP000805614"/>
    </source>
</evidence>
<feature type="compositionally biased region" description="Basic residues" evidence="1">
    <location>
        <begin position="1"/>
        <end position="12"/>
    </location>
</feature>
<keyword evidence="4" id="KW-1185">Reference proteome</keyword>
<gene>
    <name evidence="3" type="ORF">HKK74_20060</name>
</gene>
<evidence type="ECO:0000313" key="3">
    <source>
        <dbReference type="EMBL" id="MBC6467773.1"/>
    </source>
</evidence>
<sequence length="64" mass="7299">MSTKYTHWRKSRRSEPNSTCVEVSPASDGTIGVRDSKAGETGAVLRFTRSEWTTFINHIYRAHQ</sequence>
<proteinExistence type="predicted"/>
<dbReference type="InterPro" id="IPR007278">
    <property type="entry name" value="DUF397"/>
</dbReference>
<dbReference type="EMBL" id="JABVEC010000014">
    <property type="protein sequence ID" value="MBC6467773.1"/>
    <property type="molecule type" value="Genomic_DNA"/>
</dbReference>
<dbReference type="Pfam" id="PF04149">
    <property type="entry name" value="DUF397"/>
    <property type="match status" value="1"/>
</dbReference>
<accession>A0ABR7LTP6</accession>
<organism evidence="3 4">
    <name type="scientific">Actinomadura alba</name>
    <dbReference type="NCBI Taxonomy" id="406431"/>
    <lineage>
        <taxon>Bacteria</taxon>
        <taxon>Bacillati</taxon>
        <taxon>Actinomycetota</taxon>
        <taxon>Actinomycetes</taxon>
        <taxon>Streptosporangiales</taxon>
        <taxon>Thermomonosporaceae</taxon>
        <taxon>Actinomadura</taxon>
    </lineage>
</organism>
<feature type="domain" description="DUF397" evidence="2">
    <location>
        <begin position="7"/>
        <end position="58"/>
    </location>
</feature>
<feature type="region of interest" description="Disordered" evidence="1">
    <location>
        <begin position="1"/>
        <end position="35"/>
    </location>
</feature>
<evidence type="ECO:0000256" key="1">
    <source>
        <dbReference type="SAM" id="MobiDB-lite"/>
    </source>
</evidence>
<dbReference type="RefSeq" id="WP_187244773.1">
    <property type="nucleotide sequence ID" value="NZ_BAAAOK010000010.1"/>
</dbReference>
<evidence type="ECO:0000259" key="2">
    <source>
        <dbReference type="Pfam" id="PF04149"/>
    </source>
</evidence>
<reference evidence="3 4" key="1">
    <citation type="submission" date="2020-06" db="EMBL/GenBank/DDBJ databases">
        <title>Actinomadura xiongansis sp. nov., isolated from soil of Baiyangdian.</title>
        <authorList>
            <person name="Zhang X."/>
        </authorList>
    </citation>
    <scope>NUCLEOTIDE SEQUENCE [LARGE SCALE GENOMIC DNA]</scope>
    <source>
        <strain evidence="3 4">HBUM206468</strain>
    </source>
</reference>
<name>A0ABR7LTP6_9ACTN</name>
<protein>
    <submittedName>
        <fullName evidence="3">DUF397 domain-containing protein</fullName>
    </submittedName>
</protein>
<dbReference type="Proteomes" id="UP000805614">
    <property type="component" value="Unassembled WGS sequence"/>
</dbReference>
<comment type="caution">
    <text evidence="3">The sequence shown here is derived from an EMBL/GenBank/DDBJ whole genome shotgun (WGS) entry which is preliminary data.</text>
</comment>